<dbReference type="HOGENOM" id="CLU_036381_0_0_4"/>
<dbReference type="EMBL" id="JH660670">
    <property type="protein sequence ID" value="EIM31716.1"/>
    <property type="molecule type" value="Genomic_DNA"/>
</dbReference>
<dbReference type="OrthoDB" id="9787650at2"/>
<keyword evidence="1" id="KW-1133">Transmembrane helix</keyword>
<name>I4Z674_9BURK</name>
<organism evidence="2 3">
    <name type="scientific">Leptothrix ochracea L12</name>
    <dbReference type="NCBI Taxonomy" id="735332"/>
    <lineage>
        <taxon>Bacteria</taxon>
        <taxon>Pseudomonadati</taxon>
        <taxon>Pseudomonadota</taxon>
        <taxon>Betaproteobacteria</taxon>
        <taxon>Burkholderiales</taxon>
        <taxon>Sphaerotilaceae</taxon>
        <taxon>Leptothrix</taxon>
    </lineage>
</organism>
<evidence type="ECO:0000256" key="1">
    <source>
        <dbReference type="SAM" id="Phobius"/>
    </source>
</evidence>
<dbReference type="Proteomes" id="UP000053899">
    <property type="component" value="Unassembled WGS sequence"/>
</dbReference>
<evidence type="ECO:0000313" key="3">
    <source>
        <dbReference type="Proteomes" id="UP000053899"/>
    </source>
</evidence>
<dbReference type="Pfam" id="PF04375">
    <property type="entry name" value="HemX"/>
    <property type="match status" value="1"/>
</dbReference>
<keyword evidence="1" id="KW-0472">Membrane</keyword>
<dbReference type="PANTHER" id="PTHR38043:SF1">
    <property type="entry name" value="PROTEIN HEMX"/>
    <property type="match status" value="1"/>
</dbReference>
<dbReference type="PANTHER" id="PTHR38043">
    <property type="entry name" value="PROTEIN HEMX"/>
    <property type="match status" value="1"/>
</dbReference>
<feature type="transmembrane region" description="Helical" evidence="1">
    <location>
        <begin position="26"/>
        <end position="47"/>
    </location>
</feature>
<dbReference type="AlphaFoldDB" id="I4Z674"/>
<evidence type="ECO:0000313" key="2">
    <source>
        <dbReference type="EMBL" id="EIM31716.1"/>
    </source>
</evidence>
<dbReference type="InterPro" id="IPR007470">
    <property type="entry name" value="HemX"/>
</dbReference>
<proteinExistence type="predicted"/>
<gene>
    <name evidence="2" type="ORF">LepocDRAFT_00004560</name>
</gene>
<accession>I4Z674</accession>
<keyword evidence="1" id="KW-0812">Transmembrane</keyword>
<protein>
    <submittedName>
        <fullName evidence="2">Putative enzyme of heme biosynthesis</fullName>
    </submittedName>
</protein>
<reference evidence="2 3" key="1">
    <citation type="submission" date="2012-04" db="EMBL/GenBank/DDBJ databases">
        <title>Improved High-Quality Draft sequence of Leptothrix ochracea L12.</title>
        <authorList>
            <consortium name="US DOE Joint Genome Institute"/>
            <person name="Lucas S."/>
            <person name="Han J."/>
            <person name="Lapidus A."/>
            <person name="Cheng J.-F."/>
            <person name="Goodwin L."/>
            <person name="Pitluck S."/>
            <person name="Peters L."/>
            <person name="Zeytun A."/>
            <person name="Detter J.C."/>
            <person name="Han C."/>
            <person name="Tapia R."/>
            <person name="Land M."/>
            <person name="Hauser L."/>
            <person name="Kyrpides N."/>
            <person name="Ivanova N."/>
            <person name="Pagani I."/>
            <person name="Stepanauskas R."/>
            <person name="Masland D."/>
            <person name="Poulton N."/>
            <person name="Emerson D."/>
            <person name="Fleming E."/>
            <person name="Woyke T."/>
        </authorList>
    </citation>
    <scope>NUCLEOTIDE SEQUENCE [LARGE SCALE GENOMIC DNA]</scope>
    <source>
        <strain evidence="2 3">L12</strain>
    </source>
</reference>
<keyword evidence="3" id="KW-1185">Reference proteome</keyword>
<sequence>MPSGAGISAAAQSAAAQVLTAGRSPVWAVAVLGVGLLVSGAALWSVWSLKEQFSTLEQELVRRQQTSADQAGEARVLARQAQDQTRDAAAKVSLLENRLAEVALQRTQVEELMQSLARSRDENLLTDVDAGLRVALQQTAITGSAEPLVAALRTADERLTRVNQPRLERVRRAIAGDLDRIRSAGVADLGALLIRLDEVVRLIDELPMLNQLDARPQAMGPSTNVAATVPAASTGGGSPLGWGQLFSEGQSLVHQVWNDMKGLIRVTRIDRPEAMLIAPDQAYFLRENLKLKVMNARLALLSHQSDVARADLMQVTQTLGRYFDLGSRRTQVVLESLKQVTTQSQQVGVPKPEATLAAIAAATAGH</sequence>